<reference evidence="2" key="2">
    <citation type="submission" date="2015-01" db="EMBL/GenBank/DDBJ databases">
        <title>Evolutionary Origins and Diversification of the Mycorrhizal Mutualists.</title>
        <authorList>
            <consortium name="DOE Joint Genome Institute"/>
            <consortium name="Mycorrhizal Genomics Consortium"/>
            <person name="Kohler A."/>
            <person name="Kuo A."/>
            <person name="Nagy L.G."/>
            <person name="Floudas D."/>
            <person name="Copeland A."/>
            <person name="Barry K.W."/>
            <person name="Cichocki N."/>
            <person name="Veneault-Fourrey C."/>
            <person name="LaButti K."/>
            <person name="Lindquist E.A."/>
            <person name="Lipzen A."/>
            <person name="Lundell T."/>
            <person name="Morin E."/>
            <person name="Murat C."/>
            <person name="Riley R."/>
            <person name="Ohm R."/>
            <person name="Sun H."/>
            <person name="Tunlid A."/>
            <person name="Henrissat B."/>
            <person name="Grigoriev I.V."/>
            <person name="Hibbett D.S."/>
            <person name="Martin F."/>
        </authorList>
    </citation>
    <scope>NUCLEOTIDE SEQUENCE [LARGE SCALE GENOMIC DNA]</scope>
    <source>
        <strain evidence="2">h7</strain>
    </source>
</reference>
<dbReference type="OrthoDB" id="3039765at2759"/>
<sequence>MHNKIPSMCRNSNVMVALVHSTKLLWVPPDRNQQDVNGFPVPAYALTLPEAWQPPNQRAVWEPYFLRVANRHIRDLMDSLAGLSSNGGNPNIACALAIDYSEEKVEIIIASKNEVTHCTQKHIVKQNSYELGVLVTSIKEIMHDLSFYEDAMMSFTKAGDDEILDKFISTMDSVRDRTVEILALGTRASRCRTDWQLGDTPLDALGFYVNPLYNSFLRHILQDLISFPHHIEKLRKFYFSPHFSRISNYTLHIKPLNETKYEAPPGPFPSNPLEWKKVYKHIHREKRYKFVGNEDAHDFSNIPTDPSLLVVHPELKIAMYLHALSRTHTYKPTPPFNYISASEFPCRACVLWIAQVNALKRGHGVEVRGSSFRWPNDWRMPVVNNKEISRHIQDEAWVEYLRAQTWRGEINLKRIRRKKSA</sequence>
<gene>
    <name evidence="1" type="ORF">M413DRAFT_419871</name>
</gene>
<proteinExistence type="predicted"/>
<name>A0A0C3BQF5_HEBCY</name>
<protein>
    <submittedName>
        <fullName evidence="1">Uncharacterized protein</fullName>
    </submittedName>
</protein>
<dbReference type="EMBL" id="KN831788">
    <property type="protein sequence ID" value="KIM38890.1"/>
    <property type="molecule type" value="Genomic_DNA"/>
</dbReference>
<reference evidence="1 2" key="1">
    <citation type="submission" date="2014-04" db="EMBL/GenBank/DDBJ databases">
        <authorList>
            <consortium name="DOE Joint Genome Institute"/>
            <person name="Kuo A."/>
            <person name="Gay G."/>
            <person name="Dore J."/>
            <person name="Kohler A."/>
            <person name="Nagy L.G."/>
            <person name="Floudas D."/>
            <person name="Copeland A."/>
            <person name="Barry K.W."/>
            <person name="Cichocki N."/>
            <person name="Veneault-Fourrey C."/>
            <person name="LaButti K."/>
            <person name="Lindquist E.A."/>
            <person name="Lipzen A."/>
            <person name="Lundell T."/>
            <person name="Morin E."/>
            <person name="Murat C."/>
            <person name="Sun H."/>
            <person name="Tunlid A."/>
            <person name="Henrissat B."/>
            <person name="Grigoriev I.V."/>
            <person name="Hibbett D.S."/>
            <person name="Martin F."/>
            <person name="Nordberg H.P."/>
            <person name="Cantor M.N."/>
            <person name="Hua S.X."/>
        </authorList>
    </citation>
    <scope>NUCLEOTIDE SEQUENCE [LARGE SCALE GENOMIC DNA]</scope>
    <source>
        <strain evidence="2">h7</strain>
    </source>
</reference>
<dbReference type="InterPro" id="IPR027796">
    <property type="entry name" value="OTT_1508_deam-like"/>
</dbReference>
<evidence type="ECO:0000313" key="1">
    <source>
        <dbReference type="EMBL" id="KIM38890.1"/>
    </source>
</evidence>
<evidence type="ECO:0000313" key="2">
    <source>
        <dbReference type="Proteomes" id="UP000053424"/>
    </source>
</evidence>
<keyword evidence="2" id="KW-1185">Reference proteome</keyword>
<dbReference type="HOGENOM" id="CLU_042817_0_0_1"/>
<accession>A0A0C3BQF5</accession>
<dbReference type="Pfam" id="PF14441">
    <property type="entry name" value="OTT_1508_deam"/>
    <property type="match status" value="1"/>
</dbReference>
<dbReference type="Proteomes" id="UP000053424">
    <property type="component" value="Unassembled WGS sequence"/>
</dbReference>
<dbReference type="AlphaFoldDB" id="A0A0C3BQF5"/>
<organism evidence="1 2">
    <name type="scientific">Hebeloma cylindrosporum</name>
    <dbReference type="NCBI Taxonomy" id="76867"/>
    <lineage>
        <taxon>Eukaryota</taxon>
        <taxon>Fungi</taxon>
        <taxon>Dikarya</taxon>
        <taxon>Basidiomycota</taxon>
        <taxon>Agaricomycotina</taxon>
        <taxon>Agaricomycetes</taxon>
        <taxon>Agaricomycetidae</taxon>
        <taxon>Agaricales</taxon>
        <taxon>Agaricineae</taxon>
        <taxon>Hymenogastraceae</taxon>
        <taxon>Hebeloma</taxon>
    </lineage>
</organism>